<dbReference type="Proteomes" id="UP000183053">
    <property type="component" value="Unassembled WGS sequence"/>
</dbReference>
<proteinExistence type="predicted"/>
<reference evidence="3" key="1">
    <citation type="submission" date="2016-10" db="EMBL/GenBank/DDBJ databases">
        <authorList>
            <person name="Varghese N."/>
            <person name="Submissions S."/>
        </authorList>
    </citation>
    <scope>NUCLEOTIDE SEQUENCE [LARGE SCALE GENOMIC DNA]</scope>
    <source>
        <strain evidence="3">DSM 44142</strain>
    </source>
</reference>
<evidence type="ECO:0000256" key="1">
    <source>
        <dbReference type="SAM" id="MobiDB-lite"/>
    </source>
</evidence>
<feature type="region of interest" description="Disordered" evidence="1">
    <location>
        <begin position="28"/>
        <end position="61"/>
    </location>
</feature>
<accession>A0A1H1EEJ1</accession>
<organism evidence="2 3">
    <name type="scientific">Tsukamurella pulmonis</name>
    <dbReference type="NCBI Taxonomy" id="47312"/>
    <lineage>
        <taxon>Bacteria</taxon>
        <taxon>Bacillati</taxon>
        <taxon>Actinomycetota</taxon>
        <taxon>Actinomycetes</taxon>
        <taxon>Mycobacteriales</taxon>
        <taxon>Tsukamurellaceae</taxon>
        <taxon>Tsukamurella</taxon>
    </lineage>
</organism>
<dbReference type="EMBL" id="FNLF01000002">
    <property type="protein sequence ID" value="SDQ87157.1"/>
    <property type="molecule type" value="Genomic_DNA"/>
</dbReference>
<dbReference type="RefSeq" id="WP_068565515.1">
    <property type="nucleotide sequence ID" value="NZ_FNLF01000002.1"/>
</dbReference>
<evidence type="ECO:0000313" key="2">
    <source>
        <dbReference type="EMBL" id="SDQ87157.1"/>
    </source>
</evidence>
<gene>
    <name evidence="2" type="ORF">SAMN04489765_2164</name>
</gene>
<dbReference type="STRING" id="47312.SAMN04489765_2164"/>
<evidence type="ECO:0000313" key="3">
    <source>
        <dbReference type="Proteomes" id="UP000183053"/>
    </source>
</evidence>
<sequence length="61" mass="5740">MNPLATIGAFVAGLAVVFVVAFAVGSAADPSPDGTTPHAPSAVPAPPAGAPTIPDGGHDGH</sequence>
<dbReference type="AlphaFoldDB" id="A0A1H1EEJ1"/>
<name>A0A1H1EEJ1_9ACTN</name>
<protein>
    <submittedName>
        <fullName evidence="2">Uncharacterized protein</fullName>
    </submittedName>
</protein>
<keyword evidence="3" id="KW-1185">Reference proteome</keyword>